<sequence>MIKSVLVRSCCPPLLVEAKDFHRSSSSNRVVCRITRGSSSSSSSGSRSRDYIPKLEPFSRTKLERVVKDPPLIEKSEIGIADYCSTLEGDDSYSCWRAYFELKELEVSSLPCCLQWIMDWIADSCQRCRCLRKWAC</sequence>
<dbReference type="GO" id="GO:0005634">
    <property type="term" value="C:nucleus"/>
    <property type="evidence" value="ECO:0007669"/>
    <property type="project" value="TreeGrafter"/>
</dbReference>
<dbReference type="InterPro" id="IPR037502">
    <property type="entry name" value="CBP1"/>
</dbReference>
<proteinExistence type="predicted"/>
<dbReference type="EMBL" id="GGEC01028014">
    <property type="protein sequence ID" value="MBX08498.1"/>
    <property type="molecule type" value="Transcribed_RNA"/>
</dbReference>
<name>A0A2P2KS01_RHIMU</name>
<dbReference type="AlphaFoldDB" id="A0A2P2KS01"/>
<reference evidence="1" key="1">
    <citation type="submission" date="2018-02" db="EMBL/GenBank/DDBJ databases">
        <title>Rhizophora mucronata_Transcriptome.</title>
        <authorList>
            <person name="Meera S.P."/>
            <person name="Sreeshan A."/>
            <person name="Augustine A."/>
        </authorList>
    </citation>
    <scope>NUCLEOTIDE SEQUENCE</scope>
    <source>
        <tissue evidence="1">Leaf</tissue>
    </source>
</reference>
<protein>
    <recommendedName>
        <fullName evidence="2">CCG-binding protein 1</fullName>
    </recommendedName>
</protein>
<dbReference type="GO" id="GO:0036033">
    <property type="term" value="F:mediator complex binding"/>
    <property type="evidence" value="ECO:0007669"/>
    <property type="project" value="InterPro"/>
</dbReference>
<dbReference type="GO" id="GO:0005829">
    <property type="term" value="C:cytosol"/>
    <property type="evidence" value="ECO:0007669"/>
    <property type="project" value="TreeGrafter"/>
</dbReference>
<evidence type="ECO:0000313" key="1">
    <source>
        <dbReference type="EMBL" id="MBX08498.1"/>
    </source>
</evidence>
<accession>A0A2P2KS01</accession>
<dbReference type="PANTHER" id="PTHR36345:SF1">
    <property type="entry name" value="CCG-BINDING PROTEIN 1"/>
    <property type="match status" value="1"/>
</dbReference>
<organism evidence="1">
    <name type="scientific">Rhizophora mucronata</name>
    <name type="common">Asiatic mangrove</name>
    <dbReference type="NCBI Taxonomy" id="61149"/>
    <lineage>
        <taxon>Eukaryota</taxon>
        <taxon>Viridiplantae</taxon>
        <taxon>Streptophyta</taxon>
        <taxon>Embryophyta</taxon>
        <taxon>Tracheophyta</taxon>
        <taxon>Spermatophyta</taxon>
        <taxon>Magnoliopsida</taxon>
        <taxon>eudicotyledons</taxon>
        <taxon>Gunneridae</taxon>
        <taxon>Pentapetalae</taxon>
        <taxon>rosids</taxon>
        <taxon>fabids</taxon>
        <taxon>Malpighiales</taxon>
        <taxon>Rhizophoraceae</taxon>
        <taxon>Rhizophora</taxon>
    </lineage>
</organism>
<dbReference type="PANTHER" id="PTHR36345">
    <property type="entry name" value="CCG-BINDING PROTEIN 1"/>
    <property type="match status" value="1"/>
</dbReference>
<evidence type="ECO:0008006" key="2">
    <source>
        <dbReference type="Google" id="ProtNLM"/>
    </source>
</evidence>
<dbReference type="GO" id="GO:0010183">
    <property type="term" value="P:pollen tube guidance"/>
    <property type="evidence" value="ECO:0007669"/>
    <property type="project" value="InterPro"/>
</dbReference>